<dbReference type="InterPro" id="IPR029063">
    <property type="entry name" value="SAM-dependent_MTases_sf"/>
</dbReference>
<evidence type="ECO:0000256" key="1">
    <source>
        <dbReference type="ARBA" id="ARBA00006594"/>
    </source>
</evidence>
<feature type="domain" description="DNA methylase N-4/N-6" evidence="4">
    <location>
        <begin position="6"/>
        <end position="196"/>
    </location>
</feature>
<dbReference type="PANTHER" id="PTHR13370:SF3">
    <property type="entry name" value="TRNA (GUANINE(10)-N2)-METHYLTRANSFERASE HOMOLOG"/>
    <property type="match status" value="1"/>
</dbReference>
<dbReference type="PANTHER" id="PTHR13370">
    <property type="entry name" value="RNA METHYLASE-RELATED"/>
    <property type="match status" value="1"/>
</dbReference>
<sequence length="208" mass="22949">MPDGSVDSIVTDPPYGMSFQSQRVPAERRKAKIAGDGKPFIWWLAEAHRVLRDGGAMVCFTDWRNQETWRIAIECAGFDIRSHCVWDRVGHGMGDLSAAFAPRHDVFWFATKGKFKFPGKRPVSVLRHQRPASHHSPHPTRKPVELMLDLVRAVTPSGGVVFDPFVGSGSTGEAAAIGGYAFKGCELSPEYFDLAKANIEQARQAQVA</sequence>
<dbReference type="Pfam" id="PF01555">
    <property type="entry name" value="N6_N4_Mtase"/>
    <property type="match status" value="1"/>
</dbReference>
<evidence type="ECO:0000313" key="5">
    <source>
        <dbReference type="EMBL" id="QJB00862.1"/>
    </source>
</evidence>
<keyword evidence="3 5" id="KW-0808">Transferase</keyword>
<comment type="similarity">
    <text evidence="1">Belongs to the N(4)/N(6)-methyltransferase family.</text>
</comment>
<evidence type="ECO:0000256" key="3">
    <source>
        <dbReference type="ARBA" id="ARBA00022679"/>
    </source>
</evidence>
<dbReference type="PROSITE" id="PS00092">
    <property type="entry name" value="N6_MTASE"/>
    <property type="match status" value="1"/>
</dbReference>
<dbReference type="GO" id="GO:0003677">
    <property type="term" value="F:DNA binding"/>
    <property type="evidence" value="ECO:0007669"/>
    <property type="project" value="InterPro"/>
</dbReference>
<protein>
    <submittedName>
        <fullName evidence="5">Putative methyltransferase</fullName>
    </submittedName>
</protein>
<gene>
    <name evidence="5" type="ORF">MM171A00157_0031</name>
    <name evidence="6" type="ORF">MM171B00143_0066</name>
</gene>
<dbReference type="GO" id="GO:0008170">
    <property type="term" value="F:N-methyltransferase activity"/>
    <property type="evidence" value="ECO:0007669"/>
    <property type="project" value="InterPro"/>
</dbReference>
<dbReference type="GO" id="GO:0005737">
    <property type="term" value="C:cytoplasm"/>
    <property type="evidence" value="ECO:0007669"/>
    <property type="project" value="TreeGrafter"/>
</dbReference>
<dbReference type="AlphaFoldDB" id="A0A6M3M7E8"/>
<dbReference type="PRINTS" id="PR00508">
    <property type="entry name" value="S21N4MTFRASE"/>
</dbReference>
<name>A0A6M3M7E8_9ZZZZ</name>
<dbReference type="SUPFAM" id="SSF53335">
    <property type="entry name" value="S-adenosyl-L-methionine-dependent methyltransferases"/>
    <property type="match status" value="1"/>
</dbReference>
<dbReference type="EMBL" id="MT143702">
    <property type="protein sequence ID" value="QJB00862.1"/>
    <property type="molecule type" value="Genomic_DNA"/>
</dbReference>
<dbReference type="InterPro" id="IPR001091">
    <property type="entry name" value="RM_Methyltransferase"/>
</dbReference>
<evidence type="ECO:0000313" key="6">
    <source>
        <dbReference type="EMBL" id="QJB05095.1"/>
    </source>
</evidence>
<proteinExistence type="inferred from homology"/>
<dbReference type="InterPro" id="IPR002052">
    <property type="entry name" value="DNA_methylase_N6_adenine_CS"/>
</dbReference>
<dbReference type="InterPro" id="IPR002941">
    <property type="entry name" value="DNA_methylase_N4/N6"/>
</dbReference>
<accession>A0A6M3M7E8</accession>
<evidence type="ECO:0000256" key="2">
    <source>
        <dbReference type="ARBA" id="ARBA00022603"/>
    </source>
</evidence>
<dbReference type="GO" id="GO:0032259">
    <property type="term" value="P:methylation"/>
    <property type="evidence" value="ECO:0007669"/>
    <property type="project" value="UniProtKB-KW"/>
</dbReference>
<organism evidence="5">
    <name type="scientific">viral metagenome</name>
    <dbReference type="NCBI Taxonomy" id="1070528"/>
    <lineage>
        <taxon>unclassified sequences</taxon>
        <taxon>metagenomes</taxon>
        <taxon>organismal metagenomes</taxon>
    </lineage>
</organism>
<evidence type="ECO:0000259" key="4">
    <source>
        <dbReference type="Pfam" id="PF01555"/>
    </source>
</evidence>
<dbReference type="EMBL" id="MT143894">
    <property type="protein sequence ID" value="QJB05095.1"/>
    <property type="molecule type" value="Genomic_DNA"/>
</dbReference>
<keyword evidence="2 5" id="KW-0489">Methyltransferase</keyword>
<reference evidence="5" key="1">
    <citation type="submission" date="2020-03" db="EMBL/GenBank/DDBJ databases">
        <title>The deep terrestrial virosphere.</title>
        <authorList>
            <person name="Holmfeldt K."/>
            <person name="Nilsson E."/>
            <person name="Simone D."/>
            <person name="Lopez-Fernandez M."/>
            <person name="Wu X."/>
            <person name="de Brujin I."/>
            <person name="Lundin D."/>
            <person name="Andersson A."/>
            <person name="Bertilsson S."/>
            <person name="Dopson M."/>
        </authorList>
    </citation>
    <scope>NUCLEOTIDE SEQUENCE</scope>
    <source>
        <strain evidence="5">MM171A00157</strain>
        <strain evidence="6">MM171B00143</strain>
    </source>
</reference>
<dbReference type="Gene3D" id="3.40.50.150">
    <property type="entry name" value="Vaccinia Virus protein VP39"/>
    <property type="match status" value="1"/>
</dbReference>